<feature type="domain" description="O-methyltransferase C-terminal" evidence="4">
    <location>
        <begin position="171"/>
        <end position="334"/>
    </location>
</feature>
<dbReference type="InterPro" id="IPR049480">
    <property type="entry name" value="BVU_1015-like_N"/>
</dbReference>
<dbReference type="RefSeq" id="WP_111842747.1">
    <property type="nucleotide sequence ID" value="NZ_UEGI01000001.1"/>
</dbReference>
<dbReference type="GO" id="GO:0032259">
    <property type="term" value="P:methylation"/>
    <property type="evidence" value="ECO:0007669"/>
    <property type="project" value="UniProtKB-KW"/>
</dbReference>
<dbReference type="InterPro" id="IPR036388">
    <property type="entry name" value="WH-like_DNA-bd_sf"/>
</dbReference>
<dbReference type="OrthoDB" id="9805418at2"/>
<dbReference type="Gene3D" id="3.40.50.150">
    <property type="entry name" value="Vaccinia Virus protein VP39"/>
    <property type="match status" value="1"/>
</dbReference>
<feature type="domain" description="BVU-1015-like N-terminal dimerisation-like" evidence="5">
    <location>
        <begin position="17"/>
        <end position="85"/>
    </location>
</feature>
<dbReference type="Gene3D" id="1.10.10.10">
    <property type="entry name" value="Winged helix-like DNA-binding domain superfamily/Winged helix DNA-binding domain"/>
    <property type="match status" value="1"/>
</dbReference>
<dbReference type="Pfam" id="PF21212">
    <property type="entry name" value="Dimerisation2-like_dom"/>
    <property type="match status" value="1"/>
</dbReference>
<dbReference type="Pfam" id="PF00891">
    <property type="entry name" value="Methyltransf_2"/>
    <property type="match status" value="1"/>
</dbReference>
<accession>A0A5C6Z6H1</accession>
<evidence type="ECO:0000313" key="6">
    <source>
        <dbReference type="EMBL" id="TXD75034.1"/>
    </source>
</evidence>
<dbReference type="PROSITE" id="PS51683">
    <property type="entry name" value="SAM_OMT_II"/>
    <property type="match status" value="1"/>
</dbReference>
<reference evidence="6 7" key="1">
    <citation type="submission" date="2019-08" db="EMBL/GenBank/DDBJ databases">
        <title>Genome of Aequorivita antarctica SW49 (type strain).</title>
        <authorList>
            <person name="Bowman J.P."/>
        </authorList>
    </citation>
    <scope>NUCLEOTIDE SEQUENCE [LARGE SCALE GENOMIC DNA]</scope>
    <source>
        <strain evidence="6 7">SW49</strain>
    </source>
</reference>
<dbReference type="GO" id="GO:0008171">
    <property type="term" value="F:O-methyltransferase activity"/>
    <property type="evidence" value="ECO:0007669"/>
    <property type="project" value="InterPro"/>
</dbReference>
<evidence type="ECO:0000256" key="3">
    <source>
        <dbReference type="ARBA" id="ARBA00022691"/>
    </source>
</evidence>
<dbReference type="InterPro" id="IPR036390">
    <property type="entry name" value="WH_DNA-bd_sf"/>
</dbReference>
<keyword evidence="3" id="KW-0949">S-adenosyl-L-methionine</keyword>
<dbReference type="SUPFAM" id="SSF53335">
    <property type="entry name" value="S-adenosyl-L-methionine-dependent methyltransferases"/>
    <property type="match status" value="1"/>
</dbReference>
<gene>
    <name evidence="6" type="ORF">ESU54_02240</name>
</gene>
<dbReference type="Gene3D" id="1.20.58.1390">
    <property type="match status" value="1"/>
</dbReference>
<dbReference type="InterPro" id="IPR016461">
    <property type="entry name" value="COMT-like"/>
</dbReference>
<sequence length="355" mass="39942">MSNSTKKMNAVEALEEAHRIAFAPFVFQASVSLRKLGILNYIFDQRDKGGPTVEEISEKLLLSLYGVGVLLEIAETSNIVCKNDENQYELTKVGYFLNYNTTAGVNLNFANDVCYKGLFHLNDSIKNGKPEGLKELGQWSTIYEGLSQLKPNEQKSWFDFDHHYSDDVFGEALEKIFERKPKTLFDVGGNTGKFSIKCCSFNEDVNVKIVDLPGQLNMAMANAESNGFKDRISGHAIDWLSESPQIPNGADLIWMCQFLDCFSEDEIVKILSTCAESMEDNAELIIVETFTDRQAFRASQFILEATSLYFTVLANGNSKMYPASVFIRLIDKAGLQLQEDIQLGEYHTMLVCKKK</sequence>
<dbReference type="EMBL" id="VORT01000001">
    <property type="protein sequence ID" value="TXD75034.1"/>
    <property type="molecule type" value="Genomic_DNA"/>
</dbReference>
<evidence type="ECO:0000259" key="5">
    <source>
        <dbReference type="Pfam" id="PF21212"/>
    </source>
</evidence>
<keyword evidence="7" id="KW-1185">Reference proteome</keyword>
<dbReference type="InterPro" id="IPR029063">
    <property type="entry name" value="SAM-dependent_MTases_sf"/>
</dbReference>
<evidence type="ECO:0000313" key="7">
    <source>
        <dbReference type="Proteomes" id="UP000321497"/>
    </source>
</evidence>
<comment type="caution">
    <text evidence="6">The sequence shown here is derived from an EMBL/GenBank/DDBJ whole genome shotgun (WGS) entry which is preliminary data.</text>
</comment>
<dbReference type="SUPFAM" id="SSF46785">
    <property type="entry name" value="Winged helix' DNA-binding domain"/>
    <property type="match status" value="1"/>
</dbReference>
<proteinExistence type="predicted"/>
<dbReference type="Proteomes" id="UP000321497">
    <property type="component" value="Unassembled WGS sequence"/>
</dbReference>
<name>A0A5C6Z6H1_9FLAO</name>
<dbReference type="AlphaFoldDB" id="A0A5C6Z6H1"/>
<dbReference type="InterPro" id="IPR001077">
    <property type="entry name" value="COMT_C"/>
</dbReference>
<protein>
    <submittedName>
        <fullName evidence="6">SAM-dependent methyltransferase</fullName>
    </submittedName>
</protein>
<evidence type="ECO:0000256" key="1">
    <source>
        <dbReference type="ARBA" id="ARBA00022603"/>
    </source>
</evidence>
<dbReference type="PANTHER" id="PTHR43712">
    <property type="entry name" value="PUTATIVE (AFU_ORTHOLOGUE AFUA_4G14580)-RELATED"/>
    <property type="match status" value="1"/>
</dbReference>
<dbReference type="PIRSF" id="PIRSF005739">
    <property type="entry name" value="O-mtase"/>
    <property type="match status" value="1"/>
</dbReference>
<keyword evidence="2 6" id="KW-0808">Transferase</keyword>
<keyword evidence="1 6" id="KW-0489">Methyltransferase</keyword>
<organism evidence="6 7">
    <name type="scientific">Aequorivita antarctica</name>
    <dbReference type="NCBI Taxonomy" id="153266"/>
    <lineage>
        <taxon>Bacteria</taxon>
        <taxon>Pseudomonadati</taxon>
        <taxon>Bacteroidota</taxon>
        <taxon>Flavobacteriia</taxon>
        <taxon>Flavobacteriales</taxon>
        <taxon>Flavobacteriaceae</taxon>
        <taxon>Aequorivita</taxon>
    </lineage>
</organism>
<dbReference type="PANTHER" id="PTHR43712:SF2">
    <property type="entry name" value="O-METHYLTRANSFERASE CICE"/>
    <property type="match status" value="1"/>
</dbReference>
<evidence type="ECO:0000259" key="4">
    <source>
        <dbReference type="Pfam" id="PF00891"/>
    </source>
</evidence>
<evidence type="ECO:0000256" key="2">
    <source>
        <dbReference type="ARBA" id="ARBA00022679"/>
    </source>
</evidence>